<evidence type="ECO:0000256" key="7">
    <source>
        <dbReference type="SAM" id="Phobius"/>
    </source>
</evidence>
<dbReference type="EMBL" id="CYTK01000004">
    <property type="protein sequence ID" value="CUJ15528.1"/>
    <property type="molecule type" value="Genomic_DNA"/>
</dbReference>
<proteinExistence type="predicted"/>
<gene>
    <name evidence="9" type="ORF">ERS370000_02928</name>
</gene>
<comment type="caution">
    <text evidence="9">The sequence shown here is derived from an EMBL/GenBank/DDBJ whole genome shotgun (WGS) entry which is preliminary data.</text>
</comment>
<feature type="transmembrane region" description="Helical" evidence="7">
    <location>
        <begin position="103"/>
        <end position="124"/>
    </location>
</feature>
<dbReference type="Proteomes" id="UP000044098">
    <property type="component" value="Unassembled WGS sequence"/>
</dbReference>
<keyword evidence="2" id="KW-1003">Cell membrane</keyword>
<keyword evidence="4 7" id="KW-1133">Transmembrane helix</keyword>
<feature type="compositionally biased region" description="Basic and acidic residues" evidence="6">
    <location>
        <begin position="297"/>
        <end position="313"/>
    </location>
</feature>
<evidence type="ECO:0000256" key="2">
    <source>
        <dbReference type="ARBA" id="ARBA00022475"/>
    </source>
</evidence>
<feature type="domain" description="EamA" evidence="8">
    <location>
        <begin position="157"/>
        <end position="286"/>
    </location>
</feature>
<dbReference type="SUPFAM" id="SSF103481">
    <property type="entry name" value="Multidrug resistance efflux transporter EmrE"/>
    <property type="match status" value="2"/>
</dbReference>
<name>A0AAD2J005_ACHAE</name>
<feature type="region of interest" description="Disordered" evidence="6">
    <location>
        <begin position="297"/>
        <end position="363"/>
    </location>
</feature>
<evidence type="ECO:0000256" key="6">
    <source>
        <dbReference type="SAM" id="MobiDB-lite"/>
    </source>
</evidence>
<dbReference type="RefSeq" id="WP_054454429.1">
    <property type="nucleotide sequence ID" value="NZ_CYTK01000004.1"/>
</dbReference>
<sequence length="363" mass="38173">MSIRSASPALAAALLFGASTPFAKTLVEGVAPLLLAGLLYLGSGLGLGILLALRHIGRGHSPGDAPGLRIPRVDLPWLAGAIATGGVLGPALLMLGLTQTSGASASLLLNIEGVLTAIIAWCVFKENADRQIVLGMVAIVLGGVLLSWEPGGTAPSPGALLIVGACLCWAIDNNLTRRVATNDAMLIAGLKGLSAGAVSTILALLGGAELPPVTMVGASLVVGFLGYGLSLTLFVLALRTLGTARTGAYFSVAPLVGVIISFILWPENPGLLFWPAAALMALGVWLHLRERHAHEHTHEAMEHSHRHVHDEHHQHAHPFAWDGAEPHTHPHRHEALTHTHPHYPDIHHRHRHGPGHGIRARKA</sequence>
<feature type="domain" description="EamA" evidence="8">
    <location>
        <begin position="9"/>
        <end position="147"/>
    </location>
</feature>
<feature type="transmembrane region" description="Helical" evidence="7">
    <location>
        <begin position="271"/>
        <end position="288"/>
    </location>
</feature>
<evidence type="ECO:0000313" key="10">
    <source>
        <dbReference type="Proteomes" id="UP000044098"/>
    </source>
</evidence>
<reference evidence="9 10" key="1">
    <citation type="submission" date="2015-09" db="EMBL/GenBank/DDBJ databases">
        <authorList>
            <consortium name="Pathogen Informatics"/>
        </authorList>
    </citation>
    <scope>NUCLEOTIDE SEQUENCE [LARGE SCALE GENOMIC DNA]</scope>
    <source>
        <strain evidence="9 10">2789STDY5608625</strain>
    </source>
</reference>
<dbReference type="AlphaFoldDB" id="A0AAD2J005"/>
<evidence type="ECO:0000256" key="5">
    <source>
        <dbReference type="ARBA" id="ARBA00023136"/>
    </source>
</evidence>
<feature type="transmembrane region" description="Helical" evidence="7">
    <location>
        <begin position="184"/>
        <end position="207"/>
    </location>
</feature>
<feature type="transmembrane region" description="Helical" evidence="7">
    <location>
        <begin position="213"/>
        <end position="236"/>
    </location>
</feature>
<dbReference type="Pfam" id="PF00892">
    <property type="entry name" value="EamA"/>
    <property type="match status" value="2"/>
</dbReference>
<feature type="transmembrane region" description="Helical" evidence="7">
    <location>
        <begin position="154"/>
        <end position="172"/>
    </location>
</feature>
<feature type="compositionally biased region" description="Basic residues" evidence="6">
    <location>
        <begin position="347"/>
        <end position="363"/>
    </location>
</feature>
<dbReference type="PANTHER" id="PTHR42920:SF11">
    <property type="entry name" value="INNER MEMBRANE PROTEIN YTFF"/>
    <property type="match status" value="1"/>
</dbReference>
<dbReference type="InterPro" id="IPR051258">
    <property type="entry name" value="Diverse_Substrate_Transporter"/>
</dbReference>
<protein>
    <submittedName>
        <fullName evidence="9">Predicted permease, DMT superfamily</fullName>
    </submittedName>
</protein>
<evidence type="ECO:0000256" key="1">
    <source>
        <dbReference type="ARBA" id="ARBA00004651"/>
    </source>
</evidence>
<feature type="transmembrane region" description="Helical" evidence="7">
    <location>
        <begin position="131"/>
        <end position="148"/>
    </location>
</feature>
<evidence type="ECO:0000256" key="4">
    <source>
        <dbReference type="ARBA" id="ARBA00022989"/>
    </source>
</evidence>
<evidence type="ECO:0000259" key="8">
    <source>
        <dbReference type="Pfam" id="PF00892"/>
    </source>
</evidence>
<evidence type="ECO:0000313" key="9">
    <source>
        <dbReference type="EMBL" id="CUJ15528.1"/>
    </source>
</evidence>
<evidence type="ECO:0000256" key="3">
    <source>
        <dbReference type="ARBA" id="ARBA00022692"/>
    </source>
</evidence>
<dbReference type="InterPro" id="IPR000620">
    <property type="entry name" value="EamA_dom"/>
</dbReference>
<organism evidence="9 10">
    <name type="scientific">Achromobacter aegrifaciens</name>
    <dbReference type="NCBI Taxonomy" id="1287736"/>
    <lineage>
        <taxon>Bacteria</taxon>
        <taxon>Pseudomonadati</taxon>
        <taxon>Pseudomonadota</taxon>
        <taxon>Betaproteobacteria</taxon>
        <taxon>Burkholderiales</taxon>
        <taxon>Alcaligenaceae</taxon>
        <taxon>Achromobacter</taxon>
    </lineage>
</organism>
<feature type="transmembrane region" description="Helical" evidence="7">
    <location>
        <begin position="75"/>
        <end position="97"/>
    </location>
</feature>
<accession>A0AAD2J005</accession>
<dbReference type="PANTHER" id="PTHR42920">
    <property type="entry name" value="OS03G0707200 PROTEIN-RELATED"/>
    <property type="match status" value="1"/>
</dbReference>
<comment type="subcellular location">
    <subcellularLocation>
        <location evidence="1">Cell membrane</location>
        <topology evidence="1">Multi-pass membrane protein</topology>
    </subcellularLocation>
</comment>
<feature type="compositionally biased region" description="Basic and acidic residues" evidence="6">
    <location>
        <begin position="324"/>
        <end position="346"/>
    </location>
</feature>
<keyword evidence="5 7" id="KW-0472">Membrane</keyword>
<keyword evidence="3 7" id="KW-0812">Transmembrane</keyword>
<feature type="transmembrane region" description="Helical" evidence="7">
    <location>
        <begin position="33"/>
        <end position="54"/>
    </location>
</feature>
<dbReference type="GO" id="GO:0005886">
    <property type="term" value="C:plasma membrane"/>
    <property type="evidence" value="ECO:0007669"/>
    <property type="project" value="UniProtKB-SubCell"/>
</dbReference>
<dbReference type="InterPro" id="IPR037185">
    <property type="entry name" value="EmrE-like"/>
</dbReference>
<feature type="transmembrane region" description="Helical" evidence="7">
    <location>
        <begin position="248"/>
        <end position="265"/>
    </location>
</feature>